<dbReference type="Proteomes" id="UP000004030">
    <property type="component" value="Unassembled WGS sequence"/>
</dbReference>
<sequence>MDVPVQNREIGGCNPLCSAASASRCRFCSPEGAQRGRRGEQGRSGPQCPVNQVIECIGLGEAAAERPCVSSSANLRMRPNPLFCGAKNRLDR</sequence>
<comment type="caution">
    <text evidence="1">The sequence shown here is derived from an EMBL/GenBank/DDBJ whole genome shotgun (WGS) entry which is preliminary data.</text>
</comment>
<protein>
    <submittedName>
        <fullName evidence="1">Uncharacterized protein</fullName>
    </submittedName>
</protein>
<evidence type="ECO:0000313" key="1">
    <source>
        <dbReference type="EMBL" id="EHJ62041.1"/>
    </source>
</evidence>
<keyword evidence="2" id="KW-1185">Reference proteome</keyword>
<reference evidence="1 2" key="1">
    <citation type="journal article" date="2012" name="J. Bacteriol.">
        <title>Genome sequence of benzo(a)pyrene-degrading bacterium Novosphingobium pentaromativorans US6-1.</title>
        <authorList>
            <person name="Luo Y.R."/>
            <person name="Kang S.G."/>
            <person name="Kim S.J."/>
            <person name="Kim M.R."/>
            <person name="Li N."/>
            <person name="Lee J.H."/>
            <person name="Kwon K.K."/>
        </authorList>
    </citation>
    <scope>NUCLEOTIDE SEQUENCE [LARGE SCALE GENOMIC DNA]</scope>
    <source>
        <strain evidence="1 2">US6-1</strain>
    </source>
</reference>
<evidence type="ECO:0000313" key="2">
    <source>
        <dbReference type="Proteomes" id="UP000004030"/>
    </source>
</evidence>
<accession>G6E9M3</accession>
<dbReference type="EMBL" id="AGFM01000011">
    <property type="protein sequence ID" value="EHJ62041.1"/>
    <property type="molecule type" value="Genomic_DNA"/>
</dbReference>
<name>G6E9M3_9SPHN</name>
<dbReference type="AlphaFoldDB" id="G6E9M3"/>
<gene>
    <name evidence="1" type="ORF">NSU_1045</name>
</gene>
<dbReference type="PATRIC" id="fig|1088721.3.peg.1031"/>
<proteinExistence type="predicted"/>
<organism evidence="1 2">
    <name type="scientific">Novosphingobium pentaromativorans US6-1</name>
    <dbReference type="NCBI Taxonomy" id="1088721"/>
    <lineage>
        <taxon>Bacteria</taxon>
        <taxon>Pseudomonadati</taxon>
        <taxon>Pseudomonadota</taxon>
        <taxon>Alphaproteobacteria</taxon>
        <taxon>Sphingomonadales</taxon>
        <taxon>Sphingomonadaceae</taxon>
        <taxon>Novosphingobium</taxon>
    </lineage>
</organism>